<protein>
    <recommendedName>
        <fullName evidence="8">Sugar phosphate transporter domain-containing protein</fullName>
    </recommendedName>
</protein>
<keyword evidence="2 5" id="KW-0812">Transmembrane</keyword>
<name>A0A8J5FSG6_ZINOF</name>
<dbReference type="Proteomes" id="UP000734854">
    <property type="component" value="Unassembled WGS sequence"/>
</dbReference>
<comment type="caution">
    <text evidence="6">The sequence shown here is derived from an EMBL/GenBank/DDBJ whole genome shotgun (WGS) entry which is preliminary data.</text>
</comment>
<keyword evidence="7" id="KW-1185">Reference proteome</keyword>
<evidence type="ECO:0000256" key="4">
    <source>
        <dbReference type="ARBA" id="ARBA00023136"/>
    </source>
</evidence>
<dbReference type="EMBL" id="JACMSC010000013">
    <property type="protein sequence ID" value="KAG6494261.1"/>
    <property type="molecule type" value="Genomic_DNA"/>
</dbReference>
<dbReference type="GO" id="GO:0016020">
    <property type="term" value="C:membrane"/>
    <property type="evidence" value="ECO:0007669"/>
    <property type="project" value="UniProtKB-SubCell"/>
</dbReference>
<evidence type="ECO:0000256" key="1">
    <source>
        <dbReference type="ARBA" id="ARBA00004141"/>
    </source>
</evidence>
<dbReference type="PANTHER" id="PTHR11132">
    <property type="entry name" value="SOLUTE CARRIER FAMILY 35"/>
    <property type="match status" value="1"/>
</dbReference>
<evidence type="ECO:0000313" key="6">
    <source>
        <dbReference type="EMBL" id="KAG6494261.1"/>
    </source>
</evidence>
<proteinExistence type="predicted"/>
<evidence type="ECO:0000313" key="7">
    <source>
        <dbReference type="Proteomes" id="UP000734854"/>
    </source>
</evidence>
<evidence type="ECO:0000256" key="5">
    <source>
        <dbReference type="SAM" id="Phobius"/>
    </source>
</evidence>
<evidence type="ECO:0008006" key="8">
    <source>
        <dbReference type="Google" id="ProtNLM"/>
    </source>
</evidence>
<evidence type="ECO:0000256" key="3">
    <source>
        <dbReference type="ARBA" id="ARBA00022989"/>
    </source>
</evidence>
<feature type="transmembrane region" description="Helical" evidence="5">
    <location>
        <begin position="21"/>
        <end position="44"/>
    </location>
</feature>
<dbReference type="InterPro" id="IPR050186">
    <property type="entry name" value="TPT_transporter"/>
</dbReference>
<dbReference type="AlphaFoldDB" id="A0A8J5FSG6"/>
<keyword evidence="4 5" id="KW-0472">Membrane</keyword>
<sequence length="250" mass="28486">MDATTPSRRTSRDEVKVIGEFYLLCSIKQPYLHIISLVLMLLLYPSSRALQMISSTCFLYTMRRWRIISFTNGEAHKSGLVPPQTVLLTLPLSLAYLLYMLATMECVRGVNVPMYTMLRRTTVVFTMSVEYLMTRQKYSFPIVGSVAMIVFGAIVAGARDLSFDVYGYIMVFIANMTTAIYLATINRTSKTSGLNSFGLMWCHGIVCGPILLFWTYIHGDLELTMNFPYLHSLGFQVSFFQHNEIFLLHL</sequence>
<comment type="subcellular location">
    <subcellularLocation>
        <location evidence="1">Membrane</location>
        <topology evidence="1">Multi-pass membrane protein</topology>
    </subcellularLocation>
</comment>
<feature type="transmembrane region" description="Helical" evidence="5">
    <location>
        <begin position="138"/>
        <end position="159"/>
    </location>
</feature>
<reference evidence="6 7" key="1">
    <citation type="submission" date="2020-08" db="EMBL/GenBank/DDBJ databases">
        <title>Plant Genome Project.</title>
        <authorList>
            <person name="Zhang R.-G."/>
        </authorList>
    </citation>
    <scope>NUCLEOTIDE SEQUENCE [LARGE SCALE GENOMIC DNA]</scope>
    <source>
        <tissue evidence="6">Rhizome</tissue>
    </source>
</reference>
<feature type="transmembrane region" description="Helical" evidence="5">
    <location>
        <begin position="165"/>
        <end position="185"/>
    </location>
</feature>
<feature type="transmembrane region" description="Helical" evidence="5">
    <location>
        <begin position="197"/>
        <end position="217"/>
    </location>
</feature>
<evidence type="ECO:0000256" key="2">
    <source>
        <dbReference type="ARBA" id="ARBA00022692"/>
    </source>
</evidence>
<gene>
    <name evidence="6" type="ORF">ZIOFF_049281</name>
</gene>
<organism evidence="6 7">
    <name type="scientific">Zingiber officinale</name>
    <name type="common">Ginger</name>
    <name type="synonym">Amomum zingiber</name>
    <dbReference type="NCBI Taxonomy" id="94328"/>
    <lineage>
        <taxon>Eukaryota</taxon>
        <taxon>Viridiplantae</taxon>
        <taxon>Streptophyta</taxon>
        <taxon>Embryophyta</taxon>
        <taxon>Tracheophyta</taxon>
        <taxon>Spermatophyta</taxon>
        <taxon>Magnoliopsida</taxon>
        <taxon>Liliopsida</taxon>
        <taxon>Zingiberales</taxon>
        <taxon>Zingiberaceae</taxon>
        <taxon>Zingiber</taxon>
    </lineage>
</organism>
<accession>A0A8J5FSG6</accession>
<keyword evidence="3 5" id="KW-1133">Transmembrane helix</keyword>